<evidence type="ECO:0000256" key="5">
    <source>
        <dbReference type="PROSITE-ProRule" id="PRU00339"/>
    </source>
</evidence>
<evidence type="ECO:0000256" key="3">
    <source>
        <dbReference type="ARBA" id="ARBA00022748"/>
    </source>
</evidence>
<keyword evidence="2" id="KW-0677">Repeat</keyword>
<dbReference type="InterPro" id="IPR051263">
    <property type="entry name" value="C-type_cytochrome_biogenesis"/>
</dbReference>
<feature type="domain" description="Cytochrome c-type biogenesis protein H TPR" evidence="8">
    <location>
        <begin position="116"/>
        <end position="273"/>
    </location>
</feature>
<evidence type="ECO:0000256" key="4">
    <source>
        <dbReference type="ARBA" id="ARBA00022803"/>
    </source>
</evidence>
<evidence type="ECO:0000259" key="7">
    <source>
        <dbReference type="Pfam" id="PF23892"/>
    </source>
</evidence>
<dbReference type="PANTHER" id="PTHR47870">
    <property type="entry name" value="CYTOCHROME C-TYPE BIOGENESIS PROTEIN CCMH"/>
    <property type="match status" value="1"/>
</dbReference>
<reference evidence="9" key="1">
    <citation type="submission" date="2021-03" db="EMBL/GenBank/DDBJ databases">
        <title>Plesiomonas shigelloides zfcc0051, isolated from zebrafish feces.</title>
        <authorList>
            <person name="Vanderhoek Z."/>
            <person name="Gaulke C."/>
        </authorList>
    </citation>
    <scope>NUCLEOTIDE SEQUENCE</scope>
    <source>
        <strain evidence="9">Zfcc0051</strain>
    </source>
</reference>
<evidence type="ECO:0000313" key="9">
    <source>
        <dbReference type="EMBL" id="MBO1109680.1"/>
    </source>
</evidence>
<dbReference type="GO" id="GO:0005886">
    <property type="term" value="C:plasma membrane"/>
    <property type="evidence" value="ECO:0007669"/>
    <property type="project" value="TreeGrafter"/>
</dbReference>
<keyword evidence="4 5" id="KW-0802">TPR repeat</keyword>
<dbReference type="InterPro" id="IPR056412">
    <property type="entry name" value="Ig_CycH"/>
</dbReference>
<dbReference type="GO" id="GO:0030313">
    <property type="term" value="C:cell envelope"/>
    <property type="evidence" value="ECO:0007669"/>
    <property type="project" value="UniProtKB-SubCell"/>
</dbReference>
<organism evidence="9 10">
    <name type="scientific">Plesiomonas shigelloides</name>
    <name type="common">Aeromonas shigelloides</name>
    <dbReference type="NCBI Taxonomy" id="703"/>
    <lineage>
        <taxon>Bacteria</taxon>
        <taxon>Pseudomonadati</taxon>
        <taxon>Pseudomonadota</taxon>
        <taxon>Gammaproteobacteria</taxon>
        <taxon>Enterobacterales</taxon>
        <taxon>Enterobacteriaceae</taxon>
        <taxon>Plesiomonas</taxon>
    </lineage>
</organism>
<comment type="subcellular location">
    <subcellularLocation>
        <location evidence="1">Cell envelope</location>
    </subcellularLocation>
</comment>
<dbReference type="Pfam" id="PF23892">
    <property type="entry name" value="Ig_CycH"/>
    <property type="match status" value="1"/>
</dbReference>
<dbReference type="NCBIfam" id="TIGR03142">
    <property type="entry name" value="cytochro_ccmI"/>
    <property type="match status" value="1"/>
</dbReference>
<dbReference type="AlphaFoldDB" id="A0A8I1W9G4"/>
<dbReference type="InterPro" id="IPR019734">
    <property type="entry name" value="TPR_rpt"/>
</dbReference>
<dbReference type="EMBL" id="JAFNAA010000024">
    <property type="protein sequence ID" value="MBO1109680.1"/>
    <property type="molecule type" value="Genomic_DNA"/>
</dbReference>
<gene>
    <name evidence="9" type="primary">ccmI</name>
    <name evidence="9" type="ORF">J2R62_15985</name>
</gene>
<accession>A0A8I1W9G4</accession>
<feature type="transmembrane region" description="Helical" evidence="6">
    <location>
        <begin position="88"/>
        <end position="109"/>
    </location>
</feature>
<feature type="repeat" description="TPR" evidence="5">
    <location>
        <begin position="165"/>
        <end position="198"/>
    </location>
</feature>
<evidence type="ECO:0000313" key="10">
    <source>
        <dbReference type="Proteomes" id="UP000664658"/>
    </source>
</evidence>
<feature type="domain" description="Cytochrome c-type biogenesis protein H Ig-like" evidence="7">
    <location>
        <begin position="294"/>
        <end position="400"/>
    </location>
</feature>
<dbReference type="Pfam" id="PF23914">
    <property type="entry name" value="TPR_CcmH_CycH"/>
    <property type="match status" value="1"/>
</dbReference>
<name>A0A8I1W9G4_PLESH</name>
<keyword evidence="6" id="KW-1133">Transmembrane helix</keyword>
<dbReference type="Gene3D" id="1.25.40.10">
    <property type="entry name" value="Tetratricopeptide repeat domain"/>
    <property type="match status" value="1"/>
</dbReference>
<dbReference type="GO" id="GO:0017004">
    <property type="term" value="P:cytochrome complex assembly"/>
    <property type="evidence" value="ECO:0007669"/>
    <property type="project" value="UniProtKB-KW"/>
</dbReference>
<proteinExistence type="predicted"/>
<dbReference type="PANTHER" id="PTHR47870:SF2">
    <property type="entry name" value="FORMATE-DEPENDENT NITRITE REDUCTASE COMPLEX SUBUNIT NRFF"/>
    <property type="match status" value="1"/>
</dbReference>
<evidence type="ECO:0000256" key="2">
    <source>
        <dbReference type="ARBA" id="ARBA00022737"/>
    </source>
</evidence>
<keyword evidence="3" id="KW-0201">Cytochrome c-type biogenesis</keyword>
<dbReference type="InterPro" id="IPR017560">
    <property type="entry name" value="Cyt_c_biogenesis_CcmI"/>
</dbReference>
<dbReference type="PROSITE" id="PS50005">
    <property type="entry name" value="TPR"/>
    <property type="match status" value="1"/>
</dbReference>
<comment type="caution">
    <text evidence="9">The sequence shown here is derived from an EMBL/GenBank/DDBJ whole genome shotgun (WGS) entry which is preliminary data.</text>
</comment>
<dbReference type="Proteomes" id="UP000664658">
    <property type="component" value="Unassembled WGS sequence"/>
</dbReference>
<evidence type="ECO:0000256" key="1">
    <source>
        <dbReference type="ARBA" id="ARBA00004196"/>
    </source>
</evidence>
<sequence>MMTFWLLVVVLLVVSALLLVVPVLRAPGESHQTTRDRLNTALYKQRVQEVAQDEELGVVSEQREMVQDLQQTLLADVPVANSATTQPISRWALVPGVIVLLVVSVGFYLKTGGQSQMAEWSQVIKQMPQLRERVQHEDQKPLTTEELARLGLGLRTELQQQPNNLPDWVMLGRIGMALNNLTTASQAFEKAYQLAPDNVEVILGYAEVLIQSSDPADNRKAEGLLKRVLRQDHQNMQALALLAFSAFEQENYQQAIGAWEVMLKMMPKDDSRRTLLERSIEAAKARAGITAPALKVRVDVPPTLRSSLPASARLVVLVTDGQSPVPVAVRQIPLGELPQTVTVSDADSMMPERKLSSLSSLQVKVKVIDGQAEIMSPGVLSGKSAVQPYQANQPVAVEVNHRPDPQAAPMMPMPPAQ</sequence>
<protein>
    <submittedName>
        <fullName evidence="9">C-type cytochrome biogenesis protein CcmI</fullName>
    </submittedName>
</protein>
<dbReference type="SUPFAM" id="SSF48452">
    <property type="entry name" value="TPR-like"/>
    <property type="match status" value="1"/>
</dbReference>
<evidence type="ECO:0000259" key="8">
    <source>
        <dbReference type="Pfam" id="PF23914"/>
    </source>
</evidence>
<keyword evidence="6" id="KW-0812">Transmembrane</keyword>
<keyword evidence="6" id="KW-0472">Membrane</keyword>
<dbReference type="InterPro" id="IPR056413">
    <property type="entry name" value="TPR_CcmH_CycH"/>
</dbReference>
<evidence type="ECO:0000256" key="6">
    <source>
        <dbReference type="SAM" id="Phobius"/>
    </source>
</evidence>
<dbReference type="InterPro" id="IPR011990">
    <property type="entry name" value="TPR-like_helical_dom_sf"/>
</dbReference>